<feature type="compositionally biased region" description="Basic and acidic residues" evidence="1">
    <location>
        <begin position="55"/>
        <end position="70"/>
    </location>
</feature>
<organism evidence="2 3">
    <name type="scientific">Phakopsora pachyrhizi</name>
    <name type="common">Asian soybean rust disease fungus</name>
    <dbReference type="NCBI Taxonomy" id="170000"/>
    <lineage>
        <taxon>Eukaryota</taxon>
        <taxon>Fungi</taxon>
        <taxon>Dikarya</taxon>
        <taxon>Basidiomycota</taxon>
        <taxon>Pucciniomycotina</taxon>
        <taxon>Pucciniomycetes</taxon>
        <taxon>Pucciniales</taxon>
        <taxon>Phakopsoraceae</taxon>
        <taxon>Phakopsora</taxon>
    </lineage>
</organism>
<dbReference type="EMBL" id="CALTRL010000066">
    <property type="protein sequence ID" value="CAH7666165.1"/>
    <property type="molecule type" value="Genomic_DNA"/>
</dbReference>
<reference evidence="2" key="1">
    <citation type="submission" date="2022-06" db="EMBL/GenBank/DDBJ databases">
        <authorList>
            <consortium name="SYNGENTA / RWTH Aachen University"/>
        </authorList>
    </citation>
    <scope>NUCLEOTIDE SEQUENCE</scope>
</reference>
<evidence type="ECO:0000256" key="1">
    <source>
        <dbReference type="SAM" id="MobiDB-lite"/>
    </source>
</evidence>
<feature type="region of interest" description="Disordered" evidence="1">
    <location>
        <begin position="54"/>
        <end position="78"/>
    </location>
</feature>
<protein>
    <recommendedName>
        <fullName evidence="4">Secreted protein</fullName>
    </recommendedName>
</protein>
<gene>
    <name evidence="2" type="ORF">PPACK8108_LOCUS502</name>
</gene>
<keyword evidence="3" id="KW-1185">Reference proteome</keyword>
<comment type="caution">
    <text evidence="2">The sequence shown here is derived from an EMBL/GenBank/DDBJ whole genome shotgun (WGS) entry which is preliminary data.</text>
</comment>
<accession>A0AAV0ADQ1</accession>
<name>A0AAV0ADQ1_PHAPC</name>
<proteinExistence type="predicted"/>
<evidence type="ECO:0008006" key="4">
    <source>
        <dbReference type="Google" id="ProtNLM"/>
    </source>
</evidence>
<evidence type="ECO:0000313" key="3">
    <source>
        <dbReference type="Proteomes" id="UP001153365"/>
    </source>
</evidence>
<dbReference type="AlphaFoldDB" id="A0AAV0ADQ1"/>
<evidence type="ECO:0000313" key="2">
    <source>
        <dbReference type="EMBL" id="CAH7666165.1"/>
    </source>
</evidence>
<dbReference type="Proteomes" id="UP001153365">
    <property type="component" value="Unassembled WGS sequence"/>
</dbReference>
<sequence>MFCPVSFRTLLSASFPVSSMLGINILTEGHPSSSRTNLHSPVLVPCSRRFLQDTPRSELPHDSKLYRPDATKQSIPESHQPYQKGWVVVERCHF</sequence>